<dbReference type="AlphaFoldDB" id="K2MHL5"/>
<dbReference type="OrthoDB" id="7870801at2"/>
<dbReference type="EMBL" id="AMRM01000003">
    <property type="protein sequence ID" value="EKF20230.1"/>
    <property type="molecule type" value="Genomic_DNA"/>
</dbReference>
<evidence type="ECO:0000313" key="3">
    <source>
        <dbReference type="Proteomes" id="UP000006786"/>
    </source>
</evidence>
<protein>
    <submittedName>
        <fullName evidence="2">Uncharacterized protein</fullName>
    </submittedName>
</protein>
<organism evidence="2 3">
    <name type="scientific">Nitratireductor pacificus pht-3B</name>
    <dbReference type="NCBI Taxonomy" id="391937"/>
    <lineage>
        <taxon>Bacteria</taxon>
        <taxon>Pseudomonadati</taxon>
        <taxon>Pseudomonadota</taxon>
        <taxon>Alphaproteobacteria</taxon>
        <taxon>Hyphomicrobiales</taxon>
        <taxon>Phyllobacteriaceae</taxon>
        <taxon>Nitratireductor</taxon>
    </lineage>
</organism>
<accession>K2MHL5</accession>
<keyword evidence="3" id="KW-1185">Reference proteome</keyword>
<name>K2MHL5_9HYPH</name>
<evidence type="ECO:0000313" key="2">
    <source>
        <dbReference type="EMBL" id="EKF20230.1"/>
    </source>
</evidence>
<feature type="signal peptide" evidence="1">
    <location>
        <begin position="1"/>
        <end position="23"/>
    </location>
</feature>
<sequence length="95" mass="9822">MPTRSLIALSALALALPTLPAAAAPSCGQIQAQAAAPRGATIRYPSPTGSGMTLYDRFVTRGAACMPGYSRVPRSIPAADTANCRVFVCAIRNDD</sequence>
<reference evidence="2 3" key="1">
    <citation type="journal article" date="2012" name="J. Bacteriol.">
        <title>Genome Sequence of Nitratireductor pacificus Type Strain pht-3B.</title>
        <authorList>
            <person name="Lai Q."/>
            <person name="Li G."/>
            <person name="Shao Z."/>
        </authorList>
    </citation>
    <scope>NUCLEOTIDE SEQUENCE [LARGE SCALE GENOMIC DNA]</scope>
    <source>
        <strain evidence="3">pht-3B</strain>
    </source>
</reference>
<dbReference type="Proteomes" id="UP000006786">
    <property type="component" value="Unassembled WGS sequence"/>
</dbReference>
<proteinExistence type="predicted"/>
<keyword evidence="1" id="KW-0732">Signal</keyword>
<evidence type="ECO:0000256" key="1">
    <source>
        <dbReference type="SAM" id="SignalP"/>
    </source>
</evidence>
<feature type="chain" id="PRO_5003861230" evidence="1">
    <location>
        <begin position="24"/>
        <end position="95"/>
    </location>
</feature>
<comment type="caution">
    <text evidence="2">The sequence shown here is derived from an EMBL/GenBank/DDBJ whole genome shotgun (WGS) entry which is preliminary data.</text>
</comment>
<gene>
    <name evidence="2" type="ORF">NA2_03212</name>
</gene>
<dbReference type="RefSeq" id="WP_008594138.1">
    <property type="nucleotide sequence ID" value="NZ_AMRM01000003.1"/>
</dbReference>